<protein>
    <submittedName>
        <fullName evidence="2">Uncharacterized protein</fullName>
    </submittedName>
</protein>
<keyword evidence="1" id="KW-0812">Transmembrane</keyword>
<dbReference type="AlphaFoldDB" id="A0A8J6K6T2"/>
<proteinExistence type="predicted"/>
<evidence type="ECO:0000313" key="2">
    <source>
        <dbReference type="EMBL" id="KAG9477514.1"/>
    </source>
</evidence>
<feature type="transmembrane region" description="Helical" evidence="1">
    <location>
        <begin position="6"/>
        <end position="26"/>
    </location>
</feature>
<evidence type="ECO:0000256" key="1">
    <source>
        <dbReference type="SAM" id="Phobius"/>
    </source>
</evidence>
<name>A0A8J6K6T2_ELECQ</name>
<comment type="caution">
    <text evidence="2">The sequence shown here is derived from an EMBL/GenBank/DDBJ whole genome shotgun (WGS) entry which is preliminary data.</text>
</comment>
<dbReference type="EMBL" id="WNTK01000010">
    <property type="protein sequence ID" value="KAG9477514.1"/>
    <property type="molecule type" value="Genomic_DNA"/>
</dbReference>
<accession>A0A8J6K6T2</accession>
<dbReference type="Proteomes" id="UP000770717">
    <property type="component" value="Unassembled WGS sequence"/>
</dbReference>
<evidence type="ECO:0000313" key="3">
    <source>
        <dbReference type="Proteomes" id="UP000770717"/>
    </source>
</evidence>
<sequence length="99" mass="11582">MFQMVVAGKVVSFVWFCCLRFVFYLLSGLESSNVIALYRMFPVCQVLVFSDFSNDKIVSYRQFEGFFISLFADNRRLTCSLLFLLMSIIFANYHNQTLL</sequence>
<organism evidence="2 3">
    <name type="scientific">Eleutherodactylus coqui</name>
    <name type="common">Puerto Rican coqui</name>
    <dbReference type="NCBI Taxonomy" id="57060"/>
    <lineage>
        <taxon>Eukaryota</taxon>
        <taxon>Metazoa</taxon>
        <taxon>Chordata</taxon>
        <taxon>Craniata</taxon>
        <taxon>Vertebrata</taxon>
        <taxon>Euteleostomi</taxon>
        <taxon>Amphibia</taxon>
        <taxon>Batrachia</taxon>
        <taxon>Anura</taxon>
        <taxon>Neobatrachia</taxon>
        <taxon>Hyloidea</taxon>
        <taxon>Eleutherodactylidae</taxon>
        <taxon>Eleutherodactylinae</taxon>
        <taxon>Eleutherodactylus</taxon>
        <taxon>Eleutherodactylus</taxon>
    </lineage>
</organism>
<reference evidence="2" key="1">
    <citation type="thesis" date="2020" institute="ProQuest LLC" country="789 East Eisenhower Parkway, Ann Arbor, MI, USA">
        <title>Comparative Genomics and Chromosome Evolution.</title>
        <authorList>
            <person name="Mudd A.B."/>
        </authorList>
    </citation>
    <scope>NUCLEOTIDE SEQUENCE</scope>
    <source>
        <strain evidence="2">HN-11 Male</strain>
        <tissue evidence="2">Kidney and liver</tissue>
    </source>
</reference>
<feature type="transmembrane region" description="Helical" evidence="1">
    <location>
        <begin position="77"/>
        <end position="94"/>
    </location>
</feature>
<keyword evidence="1" id="KW-0472">Membrane</keyword>
<gene>
    <name evidence="2" type="ORF">GDO78_002748</name>
</gene>
<keyword evidence="3" id="KW-1185">Reference proteome</keyword>
<keyword evidence="1" id="KW-1133">Transmembrane helix</keyword>